<dbReference type="InterPro" id="IPR036188">
    <property type="entry name" value="FAD/NAD-bd_sf"/>
</dbReference>
<dbReference type="Proteomes" id="UP000016462">
    <property type="component" value="Unassembled WGS sequence"/>
</dbReference>
<organism evidence="5 6">
    <name type="scientific">Agrococcus pavilionensis RW1</name>
    <dbReference type="NCBI Taxonomy" id="1330458"/>
    <lineage>
        <taxon>Bacteria</taxon>
        <taxon>Bacillati</taxon>
        <taxon>Actinomycetota</taxon>
        <taxon>Actinomycetes</taxon>
        <taxon>Micrococcales</taxon>
        <taxon>Microbacteriaceae</taxon>
        <taxon>Agrococcus</taxon>
    </lineage>
</organism>
<accession>U1LC51</accession>
<dbReference type="Gene3D" id="3.50.50.60">
    <property type="entry name" value="FAD/NAD(P)-binding domain"/>
    <property type="match status" value="2"/>
</dbReference>
<dbReference type="PRINTS" id="PR00469">
    <property type="entry name" value="PNDRDTASEII"/>
</dbReference>
<gene>
    <name evidence="5" type="ORF">L332_09770</name>
</gene>
<proteinExistence type="predicted"/>
<evidence type="ECO:0000313" key="5">
    <source>
        <dbReference type="EMBL" id="ERG64733.1"/>
    </source>
</evidence>
<dbReference type="AlphaFoldDB" id="U1LC51"/>
<dbReference type="InterPro" id="IPR023753">
    <property type="entry name" value="FAD/NAD-binding_dom"/>
</dbReference>
<dbReference type="PRINTS" id="PR00368">
    <property type="entry name" value="FADPNR"/>
</dbReference>
<dbReference type="InterPro" id="IPR050097">
    <property type="entry name" value="Ferredoxin-NADP_redctase_2"/>
</dbReference>
<evidence type="ECO:0000256" key="1">
    <source>
        <dbReference type="ARBA" id="ARBA00022630"/>
    </source>
</evidence>
<dbReference type="Pfam" id="PF07992">
    <property type="entry name" value="Pyr_redox_2"/>
    <property type="match status" value="1"/>
</dbReference>
<keyword evidence="2" id="KW-0560">Oxidoreductase</keyword>
<reference evidence="5 6" key="1">
    <citation type="journal article" date="2013" name="Genome Announc.">
        <title>First draft genome sequence from a member of the genus agrococcus, isolated from modern microbialites.</title>
        <authorList>
            <person name="White R.A.III."/>
            <person name="Grassa C.J."/>
            <person name="Suttle C.A."/>
        </authorList>
    </citation>
    <scope>NUCLEOTIDE SEQUENCE [LARGE SCALE GENOMIC DNA]</scope>
    <source>
        <strain evidence="5 6">RW1</strain>
    </source>
</reference>
<protein>
    <recommendedName>
        <fullName evidence="4">FAD/NAD(P)-binding domain-containing protein</fullName>
    </recommendedName>
</protein>
<comment type="catalytic activity">
    <reaction evidence="3">
        <text>[thioredoxin]-dithiol + NADP(+) = [thioredoxin]-disulfide + NADPH + H(+)</text>
        <dbReference type="Rhea" id="RHEA:20345"/>
        <dbReference type="Rhea" id="RHEA-COMP:10698"/>
        <dbReference type="Rhea" id="RHEA-COMP:10700"/>
        <dbReference type="ChEBI" id="CHEBI:15378"/>
        <dbReference type="ChEBI" id="CHEBI:29950"/>
        <dbReference type="ChEBI" id="CHEBI:50058"/>
        <dbReference type="ChEBI" id="CHEBI:57783"/>
        <dbReference type="ChEBI" id="CHEBI:58349"/>
        <dbReference type="EC" id="1.8.1.9"/>
    </reaction>
</comment>
<dbReference type="OrthoDB" id="9786503at2"/>
<evidence type="ECO:0000313" key="6">
    <source>
        <dbReference type="Proteomes" id="UP000016462"/>
    </source>
</evidence>
<feature type="domain" description="FAD/NAD(P)-binding" evidence="4">
    <location>
        <begin position="19"/>
        <end position="294"/>
    </location>
</feature>
<dbReference type="PANTHER" id="PTHR48105">
    <property type="entry name" value="THIOREDOXIN REDUCTASE 1-RELATED-RELATED"/>
    <property type="match status" value="1"/>
</dbReference>
<keyword evidence="1" id="KW-0285">Flavoprotein</keyword>
<evidence type="ECO:0000259" key="4">
    <source>
        <dbReference type="Pfam" id="PF07992"/>
    </source>
</evidence>
<evidence type="ECO:0000256" key="3">
    <source>
        <dbReference type="ARBA" id="ARBA00048132"/>
    </source>
</evidence>
<sequence>MATLDLVQDPSRAGSEPLDCIVVGGGPAGLQAALTLARVHRSVALVDAGPGRNASAAHMHNVVSRDGTPPAEFRAVAREQLAGYATVRLVDGRVAAAEVGDGAVAVELASGERLEARFLLLATGVADVPLPLGLARHWGGQVAHCPFCHGHELGARVVVLGGEPQREHVARIMAGVAERVTWLTDGLPVDPEARAALAARGIEVDERRATGVVEDGGRLTAIDLEDGTALPCTGVLAGGDFRQGSALPEALGCAMRPDGTIEVDMLGRTSVPRVLAAGDAALSGGHSVIAAAAAGQLAAAGIVRELIA</sequence>
<dbReference type="EMBL" id="ASHR01000016">
    <property type="protein sequence ID" value="ERG64733.1"/>
    <property type="molecule type" value="Genomic_DNA"/>
</dbReference>
<keyword evidence="6" id="KW-1185">Reference proteome</keyword>
<evidence type="ECO:0000256" key="2">
    <source>
        <dbReference type="ARBA" id="ARBA00023002"/>
    </source>
</evidence>
<name>U1LC51_9MICO</name>
<comment type="caution">
    <text evidence="5">The sequence shown here is derived from an EMBL/GenBank/DDBJ whole genome shotgun (WGS) entry which is preliminary data.</text>
</comment>
<dbReference type="RefSeq" id="WP_021064940.1">
    <property type="nucleotide sequence ID" value="NZ_ASHR01000016.1"/>
</dbReference>
<dbReference type="GO" id="GO:0004791">
    <property type="term" value="F:thioredoxin-disulfide reductase (NADPH) activity"/>
    <property type="evidence" value="ECO:0007669"/>
    <property type="project" value="UniProtKB-EC"/>
</dbReference>
<dbReference type="SUPFAM" id="SSF51905">
    <property type="entry name" value="FAD/NAD(P)-binding domain"/>
    <property type="match status" value="1"/>
</dbReference>